<evidence type="ECO:0000259" key="3">
    <source>
        <dbReference type="Pfam" id="PF07687"/>
    </source>
</evidence>
<proteinExistence type="predicted"/>
<feature type="domain" description="Peptidase M20 dimerisation" evidence="3">
    <location>
        <begin position="186"/>
        <end position="282"/>
    </location>
</feature>
<dbReference type="Gene3D" id="3.40.630.10">
    <property type="entry name" value="Zn peptidases"/>
    <property type="match status" value="1"/>
</dbReference>
<evidence type="ECO:0000313" key="5">
    <source>
        <dbReference type="Proteomes" id="UP001151071"/>
    </source>
</evidence>
<dbReference type="PIRSF" id="PIRSF005962">
    <property type="entry name" value="Pept_M20D_amidohydro"/>
    <property type="match status" value="1"/>
</dbReference>
<feature type="binding site" evidence="2">
    <location>
        <position position="140"/>
    </location>
    <ligand>
        <name>Mn(2+)</name>
        <dbReference type="ChEBI" id="CHEBI:29035"/>
        <label>2</label>
    </ligand>
</feature>
<feature type="binding site" evidence="2">
    <location>
        <position position="106"/>
    </location>
    <ligand>
        <name>Mn(2+)</name>
        <dbReference type="ChEBI" id="CHEBI:29035"/>
        <label>2</label>
    </ligand>
</feature>
<sequence>MNRESVRALLDSVADDVIQWRRHLHKHPELSFQEEKTAQFVYDRLQSFGNLELSRPTKTSVVACLSGAQPGPVIGLRADMDALKIQEENDFPFASAVPGVMHACGHDGHTAMLLGAANVLSRLQDQIRGEVRFIFQHAEEMHPGGAREMVEAGVAEGVDAMLAIHLMSSVPVGKIGLAYGPVTANSDRFDITIQGRGGHASTPHSAIDPVAIGAQVIANLQQIVSRNTDPLEQLVISVTNFHGGTGAYNVIPDKAELRGSVRSFSQAVREAAVKRMEQIVKGITEAHGATYSFDYRYGYASVVNDEQVTRAVEELIVEEWGEQALLRMPPMMGGEDFSAFSARVPSCYICLGAGNAEKGIVYPHHHPRFTVDEDALRDGVALFVRGVLKLTGAETGQPTGTK</sequence>
<dbReference type="PANTHER" id="PTHR11014">
    <property type="entry name" value="PEPTIDASE M20 FAMILY MEMBER"/>
    <property type="match status" value="1"/>
</dbReference>
<keyword evidence="1" id="KW-0378">Hydrolase</keyword>
<keyword evidence="2" id="KW-0464">Manganese</keyword>
<feature type="binding site" evidence="2">
    <location>
        <position position="165"/>
    </location>
    <ligand>
        <name>Mn(2+)</name>
        <dbReference type="ChEBI" id="CHEBI:29035"/>
        <label>2</label>
    </ligand>
</feature>
<dbReference type="NCBIfam" id="TIGR01891">
    <property type="entry name" value="amidohydrolases"/>
    <property type="match status" value="1"/>
</dbReference>
<dbReference type="GO" id="GO:0019877">
    <property type="term" value="P:diaminopimelate biosynthetic process"/>
    <property type="evidence" value="ECO:0007669"/>
    <property type="project" value="UniProtKB-ARBA"/>
</dbReference>
<dbReference type="Proteomes" id="UP001151071">
    <property type="component" value="Unassembled WGS sequence"/>
</dbReference>
<dbReference type="RefSeq" id="WP_271140801.1">
    <property type="nucleotide sequence ID" value="NZ_JAPYYP010000033.1"/>
</dbReference>
<organism evidence="4 5">
    <name type="scientific">Brevibacillus thermoruber</name>
    <dbReference type="NCBI Taxonomy" id="33942"/>
    <lineage>
        <taxon>Bacteria</taxon>
        <taxon>Bacillati</taxon>
        <taxon>Bacillota</taxon>
        <taxon>Bacilli</taxon>
        <taxon>Bacillales</taxon>
        <taxon>Paenibacillaceae</taxon>
        <taxon>Brevibacillus</taxon>
    </lineage>
</organism>
<evidence type="ECO:0000256" key="1">
    <source>
        <dbReference type="ARBA" id="ARBA00022801"/>
    </source>
</evidence>
<dbReference type="InterPro" id="IPR002933">
    <property type="entry name" value="Peptidase_M20"/>
</dbReference>
<dbReference type="InterPro" id="IPR011650">
    <property type="entry name" value="Peptidase_M20_dimer"/>
</dbReference>
<dbReference type="InterPro" id="IPR036264">
    <property type="entry name" value="Bact_exopeptidase_dim_dom"/>
</dbReference>
<evidence type="ECO:0000313" key="4">
    <source>
        <dbReference type="EMBL" id="MDA5110503.1"/>
    </source>
</evidence>
<keyword evidence="5" id="KW-1185">Reference proteome</keyword>
<dbReference type="FunFam" id="3.30.70.360:FF:000001">
    <property type="entry name" value="N-acetyldiaminopimelate deacetylase"/>
    <property type="match status" value="1"/>
</dbReference>
<dbReference type="Pfam" id="PF07687">
    <property type="entry name" value="M20_dimer"/>
    <property type="match status" value="1"/>
</dbReference>
<dbReference type="SUPFAM" id="SSF55031">
    <property type="entry name" value="Bacterial exopeptidase dimerisation domain"/>
    <property type="match status" value="1"/>
</dbReference>
<comment type="caution">
    <text evidence="4">The sequence shown here is derived from an EMBL/GenBank/DDBJ whole genome shotgun (WGS) entry which is preliminary data.</text>
</comment>
<dbReference type="Gene3D" id="3.30.70.360">
    <property type="match status" value="1"/>
</dbReference>
<dbReference type="GO" id="GO:0046872">
    <property type="term" value="F:metal ion binding"/>
    <property type="evidence" value="ECO:0007669"/>
    <property type="project" value="UniProtKB-KW"/>
</dbReference>
<dbReference type="SUPFAM" id="SSF53187">
    <property type="entry name" value="Zn-dependent exopeptidases"/>
    <property type="match status" value="1"/>
</dbReference>
<protein>
    <submittedName>
        <fullName evidence="4">M20 family metallopeptidase</fullName>
    </submittedName>
</protein>
<accession>A0A9X3TU85</accession>
<feature type="binding site" evidence="2">
    <location>
        <position position="365"/>
    </location>
    <ligand>
        <name>Mn(2+)</name>
        <dbReference type="ChEBI" id="CHEBI:29035"/>
        <label>2</label>
    </ligand>
</feature>
<dbReference type="EMBL" id="JAPYYP010000033">
    <property type="protein sequence ID" value="MDA5110503.1"/>
    <property type="molecule type" value="Genomic_DNA"/>
</dbReference>
<dbReference type="GO" id="GO:0050118">
    <property type="term" value="F:N-acetyldiaminopimelate deacetylase activity"/>
    <property type="evidence" value="ECO:0007669"/>
    <property type="project" value="UniProtKB-ARBA"/>
</dbReference>
<gene>
    <name evidence="4" type="ORF">O3V59_19375</name>
</gene>
<evidence type="ECO:0000256" key="2">
    <source>
        <dbReference type="PIRSR" id="PIRSR005962-1"/>
    </source>
</evidence>
<dbReference type="PANTHER" id="PTHR11014:SF63">
    <property type="entry name" value="METALLOPEPTIDASE, PUTATIVE (AFU_ORTHOLOGUE AFUA_6G09600)-RELATED"/>
    <property type="match status" value="1"/>
</dbReference>
<dbReference type="Pfam" id="PF01546">
    <property type="entry name" value="Peptidase_M20"/>
    <property type="match status" value="1"/>
</dbReference>
<comment type="cofactor">
    <cofactor evidence="2">
        <name>Mn(2+)</name>
        <dbReference type="ChEBI" id="CHEBI:29035"/>
    </cofactor>
    <text evidence="2">The Mn(2+) ion enhances activity.</text>
</comment>
<reference evidence="4" key="1">
    <citation type="submission" date="2022-12" db="EMBL/GenBank/DDBJ databases">
        <title>Draft genome sequence of the thermophilic strain Brevibacillus thermoruber HT42, isolated from Los Humeros, Puebla, Mexico, with biotechnological potential.</title>
        <authorList>
            <person name="Lara Sanchez J."/>
            <person name="Solis Palacios R."/>
            <person name="Bustos Baena A.S."/>
            <person name="Ruz Baez A.E."/>
            <person name="Espinosa Luna G."/>
            <person name="Oliart Ros R.M."/>
        </authorList>
    </citation>
    <scope>NUCLEOTIDE SEQUENCE</scope>
    <source>
        <strain evidence="4">HT42</strain>
    </source>
</reference>
<keyword evidence="2" id="KW-0479">Metal-binding</keyword>
<dbReference type="CDD" id="cd08021">
    <property type="entry name" value="M20_Acy1_YhaA-like"/>
    <property type="match status" value="1"/>
</dbReference>
<dbReference type="AlphaFoldDB" id="A0A9X3TU85"/>
<feature type="binding site" evidence="2">
    <location>
        <position position="104"/>
    </location>
    <ligand>
        <name>Mn(2+)</name>
        <dbReference type="ChEBI" id="CHEBI:29035"/>
        <label>2</label>
    </ligand>
</feature>
<name>A0A9X3TU85_9BACL</name>
<dbReference type="InterPro" id="IPR017439">
    <property type="entry name" value="Amidohydrolase"/>
</dbReference>